<dbReference type="Pfam" id="PF00008">
    <property type="entry name" value="EGF"/>
    <property type="match status" value="1"/>
</dbReference>
<evidence type="ECO:0000313" key="7">
    <source>
        <dbReference type="EMBL" id="VDM21289.1"/>
    </source>
</evidence>
<dbReference type="SMART" id="SM00181">
    <property type="entry name" value="EGF"/>
    <property type="match status" value="4"/>
</dbReference>
<evidence type="ECO:0000256" key="1">
    <source>
        <dbReference type="ARBA" id="ARBA00022473"/>
    </source>
</evidence>
<feature type="domain" description="EGF-like" evidence="6">
    <location>
        <begin position="239"/>
        <end position="272"/>
    </location>
</feature>
<evidence type="ECO:0000313" key="9">
    <source>
        <dbReference type="WBParaSite" id="TTAC_0000285201-mRNA-1"/>
    </source>
</evidence>
<feature type="domain" description="EGF-like" evidence="6">
    <location>
        <begin position="195"/>
        <end position="237"/>
    </location>
</feature>
<dbReference type="SUPFAM" id="SSF57196">
    <property type="entry name" value="EGF/Laminin"/>
    <property type="match status" value="2"/>
</dbReference>
<feature type="domain" description="EGF-like" evidence="6">
    <location>
        <begin position="274"/>
        <end position="324"/>
    </location>
</feature>
<feature type="disulfide bond" evidence="5">
    <location>
        <begin position="227"/>
        <end position="236"/>
    </location>
</feature>
<dbReference type="GO" id="GO:0007154">
    <property type="term" value="P:cell communication"/>
    <property type="evidence" value="ECO:0007669"/>
    <property type="project" value="InterPro"/>
</dbReference>
<reference evidence="7 8" key="2">
    <citation type="submission" date="2018-11" db="EMBL/GenBank/DDBJ databases">
        <authorList>
            <consortium name="Pathogen Informatics"/>
        </authorList>
    </citation>
    <scope>NUCLEOTIDE SEQUENCE [LARGE SCALE GENOMIC DNA]</scope>
</reference>
<dbReference type="AlphaFoldDB" id="A0A0R3WQ12"/>
<feature type="disulfide bond" evidence="5">
    <location>
        <begin position="314"/>
        <end position="323"/>
    </location>
</feature>
<evidence type="ECO:0000313" key="8">
    <source>
        <dbReference type="Proteomes" id="UP000274429"/>
    </source>
</evidence>
<dbReference type="InterPro" id="IPR001774">
    <property type="entry name" value="DSL"/>
</dbReference>
<accession>A0A0R3WQ12</accession>
<feature type="domain" description="EGF-like" evidence="6">
    <location>
        <begin position="158"/>
        <end position="193"/>
    </location>
</feature>
<keyword evidence="4 5" id="KW-1015">Disulfide bond</keyword>
<name>A0A0R3WQ12_HYDTA</name>
<feature type="disulfide bond" evidence="5">
    <location>
        <begin position="183"/>
        <end position="192"/>
    </location>
</feature>
<dbReference type="WBParaSite" id="TTAC_0000285201-mRNA-1">
    <property type="protein sequence ID" value="TTAC_0000285201-mRNA-1"/>
    <property type="gene ID" value="TTAC_0000285201"/>
</dbReference>
<dbReference type="InterPro" id="IPR000742">
    <property type="entry name" value="EGF"/>
</dbReference>
<dbReference type="PANTHER" id="PTHR24033">
    <property type="entry name" value="EGF-LIKE DOMAIN-CONTAINING PROTEIN"/>
    <property type="match status" value="1"/>
</dbReference>
<organism evidence="9">
    <name type="scientific">Hydatigena taeniaeformis</name>
    <name type="common">Feline tapeworm</name>
    <name type="synonym">Taenia taeniaeformis</name>
    <dbReference type="NCBI Taxonomy" id="6205"/>
    <lineage>
        <taxon>Eukaryota</taxon>
        <taxon>Metazoa</taxon>
        <taxon>Spiralia</taxon>
        <taxon>Lophotrochozoa</taxon>
        <taxon>Platyhelminthes</taxon>
        <taxon>Cestoda</taxon>
        <taxon>Eucestoda</taxon>
        <taxon>Cyclophyllidea</taxon>
        <taxon>Taeniidae</taxon>
        <taxon>Hydatigera</taxon>
    </lineage>
</organism>
<dbReference type="Pfam" id="PF01414">
    <property type="entry name" value="DSL"/>
    <property type="match status" value="1"/>
</dbReference>
<dbReference type="PROSITE" id="PS01186">
    <property type="entry name" value="EGF_2"/>
    <property type="match status" value="3"/>
</dbReference>
<protein>
    <submittedName>
        <fullName evidence="9">Delta-like protein</fullName>
    </submittedName>
</protein>
<dbReference type="CDD" id="cd00054">
    <property type="entry name" value="EGF_CA"/>
    <property type="match status" value="1"/>
</dbReference>
<dbReference type="STRING" id="6205.A0A0R3WQ12"/>
<evidence type="ECO:0000256" key="4">
    <source>
        <dbReference type="ARBA" id="ARBA00023157"/>
    </source>
</evidence>
<evidence type="ECO:0000259" key="6">
    <source>
        <dbReference type="PROSITE" id="PS50026"/>
    </source>
</evidence>
<dbReference type="Proteomes" id="UP000274429">
    <property type="component" value="Unassembled WGS sequence"/>
</dbReference>
<dbReference type="PROSITE" id="PS00022">
    <property type="entry name" value="EGF_1"/>
    <property type="match status" value="4"/>
</dbReference>
<keyword evidence="1" id="KW-0217">Developmental protein</keyword>
<dbReference type="SMART" id="SM00051">
    <property type="entry name" value="DSL"/>
    <property type="match status" value="1"/>
</dbReference>
<comment type="caution">
    <text evidence="5">Lacks conserved residue(s) required for the propagation of feature annotation.</text>
</comment>
<dbReference type="GO" id="GO:0016020">
    <property type="term" value="C:membrane"/>
    <property type="evidence" value="ECO:0007669"/>
    <property type="project" value="InterPro"/>
</dbReference>
<reference evidence="9" key="1">
    <citation type="submission" date="2017-02" db="UniProtKB">
        <authorList>
            <consortium name="WormBaseParasite"/>
        </authorList>
    </citation>
    <scope>IDENTIFICATION</scope>
</reference>
<sequence>MVYLTLRSSSQLNKFEVGCNLELTDSTKPPYQISPLCDDVIFLSRFQPLLINVHPRNVWTTQTLQSAETSNSHIRLTLSYRLVCPPNHYGEACERYCAPRDSLLGHYKCDPRDGRIAAQDSWSRDVTEDHGYASVSKPGTVIQCREGWEGEACNQCIPFPGCSHGTCKFNWSLGQHEPFTCECQPGWSGMLCTIDTKFCSNHPGTCLHGGICHNTPPETSPGYICQCQLGYEGYHCEIPNQDCRIHWCSGHGVCQGNGSCKCFDGFYGSNCQFNQTECSQNPCQGNRSVCIPLKPAKESSLHSATETINFRCECQPGLSGRNCERKIRQCDANPCQHG</sequence>
<gene>
    <name evidence="7" type="ORF">TTAC_LOCUS2837</name>
</gene>
<keyword evidence="8" id="KW-1185">Reference proteome</keyword>
<dbReference type="PROSITE" id="PS50026">
    <property type="entry name" value="EGF_3"/>
    <property type="match status" value="4"/>
</dbReference>
<dbReference type="OrthoDB" id="5953235at2759"/>
<dbReference type="InterPro" id="IPR051830">
    <property type="entry name" value="NOTCH_homolog"/>
</dbReference>
<evidence type="ECO:0000256" key="3">
    <source>
        <dbReference type="ARBA" id="ARBA00022737"/>
    </source>
</evidence>
<evidence type="ECO:0000256" key="5">
    <source>
        <dbReference type="PROSITE-ProRule" id="PRU00076"/>
    </source>
</evidence>
<dbReference type="Gene3D" id="2.10.25.140">
    <property type="match status" value="1"/>
</dbReference>
<dbReference type="PANTHER" id="PTHR24033:SF151">
    <property type="entry name" value="NOTCH 2"/>
    <property type="match status" value="1"/>
</dbReference>
<feature type="disulfide bond" evidence="5">
    <location>
        <begin position="262"/>
        <end position="271"/>
    </location>
</feature>
<dbReference type="EMBL" id="UYWX01001569">
    <property type="protein sequence ID" value="VDM21289.1"/>
    <property type="molecule type" value="Genomic_DNA"/>
</dbReference>
<dbReference type="Gene3D" id="2.10.25.10">
    <property type="entry name" value="Laminin"/>
    <property type="match status" value="4"/>
</dbReference>
<evidence type="ECO:0000256" key="2">
    <source>
        <dbReference type="ARBA" id="ARBA00022536"/>
    </source>
</evidence>
<proteinExistence type="predicted"/>
<keyword evidence="3" id="KW-0677">Repeat</keyword>
<keyword evidence="2 5" id="KW-0245">EGF-like domain</keyword>